<dbReference type="Pfam" id="PF03556">
    <property type="entry name" value="Cullin_binding"/>
    <property type="match status" value="1"/>
</dbReference>
<feature type="region of interest" description="Disordered" evidence="4">
    <location>
        <begin position="684"/>
        <end position="703"/>
    </location>
</feature>
<dbReference type="PANTHER" id="PTHR12281">
    <property type="entry name" value="RP42 RELATED"/>
    <property type="match status" value="1"/>
</dbReference>
<dbReference type="GO" id="GO:0032182">
    <property type="term" value="F:ubiquitin-like protein binding"/>
    <property type="evidence" value="ECO:0007669"/>
    <property type="project" value="TreeGrafter"/>
</dbReference>
<dbReference type="InterPro" id="IPR010935">
    <property type="entry name" value="SMC_hinge"/>
</dbReference>
<dbReference type="AlphaFoldDB" id="A0A024G2Y8"/>
<reference evidence="6 7" key="1">
    <citation type="submission" date="2012-05" db="EMBL/GenBank/DDBJ databases">
        <title>Recombination and specialization in a pathogen metapopulation.</title>
        <authorList>
            <person name="Gardiner A."/>
            <person name="Kemen E."/>
            <person name="Schultz-Larsen T."/>
            <person name="MacLean D."/>
            <person name="Van Oosterhout C."/>
            <person name="Jones J.D.G."/>
        </authorList>
    </citation>
    <scope>NUCLEOTIDE SEQUENCE [LARGE SCALE GENOMIC DNA]</scope>
    <source>
        <strain evidence="6 7">Ac Nc2</strain>
    </source>
</reference>
<dbReference type="FunFam" id="1.10.238.10:FF:000030">
    <property type="entry name" value="DCN1-like protein"/>
    <property type="match status" value="1"/>
</dbReference>
<keyword evidence="1" id="KW-0833">Ubl conjugation pathway</keyword>
<evidence type="ECO:0000259" key="5">
    <source>
        <dbReference type="PROSITE" id="PS51229"/>
    </source>
</evidence>
<dbReference type="GO" id="GO:0005694">
    <property type="term" value="C:chromosome"/>
    <property type="evidence" value="ECO:0007669"/>
    <property type="project" value="InterPro"/>
</dbReference>
<dbReference type="Gene3D" id="3.30.70.1620">
    <property type="match status" value="1"/>
</dbReference>
<dbReference type="PROSITE" id="PS51229">
    <property type="entry name" value="DCUN1"/>
    <property type="match status" value="1"/>
</dbReference>
<dbReference type="GO" id="GO:0005886">
    <property type="term" value="C:plasma membrane"/>
    <property type="evidence" value="ECO:0007669"/>
    <property type="project" value="UniProtKB-ARBA"/>
</dbReference>
<evidence type="ECO:0000256" key="1">
    <source>
        <dbReference type="ARBA" id="ARBA00022786"/>
    </source>
</evidence>
<feature type="coiled-coil region" evidence="3">
    <location>
        <begin position="911"/>
        <end position="1025"/>
    </location>
</feature>
<feature type="domain" description="DCUN1" evidence="5">
    <location>
        <begin position="1"/>
        <end position="189"/>
    </location>
</feature>
<dbReference type="InParanoid" id="A0A024G2Y8"/>
<comment type="function">
    <text evidence="2">Neddylation of cullins play an essential role in the regulation of SCF-type complexes activity.</text>
</comment>
<keyword evidence="3" id="KW-0175">Coiled coil</keyword>
<dbReference type="EMBL" id="CAIX01000016">
    <property type="protein sequence ID" value="CCI41223.1"/>
    <property type="molecule type" value="Genomic_DNA"/>
</dbReference>
<sequence length="1093" mass="126738">MDAINNWFDTYADPDEDDAITEDGILQFCEDTGIDPQAIDILIIAWKMEANYMCRFTREEWCKGMQELECDTNEKLVSKLSELQTYISTNERFKQLYSFCFNFSKEPGQKSLSLAIAIPMWEILLKDRFPQAASDWIQFLQETNPCKGVTRDTWDLLLDFFIKVNKSYETYDENEAWPVLIDEFVAYIRSPKAEALEEEIQAFQTQILQIRSEEQLQSQILHKHQPMLSCFERWRKDMEAYEIAKRNTDEKFAETIVSLHSVFTRQKEELASEKKHVEITIVEIRHKEEELRKKVAALDKRYTESESQLDVRKRNARFKSIEKAKVLSEIEALRSEKHHIVKTRGKMKKRLSLLMRERKKQQELLRVREDALNKDKELLNEFLTSCQLGGEYIQITEQKKLQEYVDNEMMTRTRIKEAVDQQRTWIIEIEKQKKKVGHLRVKAEKQQQRSQKLRKESDYSGMKLSFLESKALEIQKKQANIMDCLSRLQQQYNVERAVLENRALNTLSTSIEKLRTTFGSDRVYGSFHSLAFVHPKFSAAVNSVLYPYMNHVLVNSRDTAVTLVTVFTKKKLGNITCCILDEITDRYKQEQETGRLTNFDAESHGVAMLSAAIVCKDARFVPLYERYCLPWLVCDKSEVAMDISGEYNRNCVTYDGDLFFADGTIRTFAKHKLEESMPHIRPIHTVPSGAGYADSSRDGAARGSSDTIKYITKSISEKNDHLSQLEENMTAVIKALFNERSIAAMAVEALVVNLDLERISDASIGGAKEMLKLGEHKQRYFDQVVNRLKQQLTKSPMNEKEIEILKKVSTLCETIRGSEMQLKEAARNINKSNLGIDLNERKMTILERELEESDQLLLLRESNVQKFDCELDKKAIDEMSSELQTLSVIKERVHLDLKKVTMERAQNEIKRTEIGNSFEKLTDKLEDLKTELDDSMHTGLQDRLSQLPSASEKELTKRRLKLKGRLHQLQEDSDVLNVQKEKISLSALQEAKEAKESIDTLQLKLKEKTEQLEQSMHTKSDLMQQRFIKLSNALTTVSSNLCEIYRILQEDGDAYLSYSKEKTTLFKNGITLNCKPDENQWQTAGNKFYAQSR</sequence>
<evidence type="ECO:0000256" key="2">
    <source>
        <dbReference type="RuleBase" id="RU410713"/>
    </source>
</evidence>
<evidence type="ECO:0000256" key="4">
    <source>
        <dbReference type="SAM" id="MobiDB-lite"/>
    </source>
</evidence>
<dbReference type="FunFam" id="1.10.238.200:FF:000003">
    <property type="entry name" value="DCN1-like protein 3"/>
    <property type="match status" value="1"/>
</dbReference>
<feature type="coiled-coil region" evidence="3">
    <location>
        <begin position="281"/>
        <end position="308"/>
    </location>
</feature>
<dbReference type="STRING" id="65357.A0A024G2Y8"/>
<evidence type="ECO:0000313" key="7">
    <source>
        <dbReference type="Proteomes" id="UP000053237"/>
    </source>
</evidence>
<dbReference type="InterPro" id="IPR036277">
    <property type="entry name" value="SMC_hinge_sf"/>
</dbReference>
<dbReference type="SUPFAM" id="SSF75553">
    <property type="entry name" value="Smc hinge domain"/>
    <property type="match status" value="1"/>
</dbReference>
<gene>
    <name evidence="6" type="ORF">BN9_020070</name>
</gene>
<name>A0A024G2Y8_9STRA</name>
<feature type="coiled-coil region" evidence="3">
    <location>
        <begin position="429"/>
        <end position="456"/>
    </location>
</feature>
<evidence type="ECO:0000313" key="6">
    <source>
        <dbReference type="EMBL" id="CCI41223.1"/>
    </source>
</evidence>
<dbReference type="InterPro" id="IPR014764">
    <property type="entry name" value="DCN-prot"/>
</dbReference>
<dbReference type="InterPro" id="IPR042460">
    <property type="entry name" value="DCN1-like_PONY"/>
</dbReference>
<proteinExistence type="predicted"/>
<dbReference type="Proteomes" id="UP000053237">
    <property type="component" value="Unassembled WGS sequence"/>
</dbReference>
<dbReference type="GO" id="GO:0005524">
    <property type="term" value="F:ATP binding"/>
    <property type="evidence" value="ECO:0007669"/>
    <property type="project" value="InterPro"/>
</dbReference>
<dbReference type="GO" id="GO:0097602">
    <property type="term" value="F:cullin family protein binding"/>
    <property type="evidence" value="ECO:0007669"/>
    <property type="project" value="TreeGrafter"/>
</dbReference>
<comment type="caution">
    <text evidence="6">The sequence shown here is derived from an EMBL/GenBank/DDBJ whole genome shotgun (WGS) entry which is preliminary data.</text>
</comment>
<dbReference type="GO" id="GO:0045116">
    <property type="term" value="P:protein neddylation"/>
    <property type="evidence" value="ECO:0007669"/>
    <property type="project" value="TreeGrafter"/>
</dbReference>
<dbReference type="Gene3D" id="1.20.1060.20">
    <property type="match status" value="1"/>
</dbReference>
<dbReference type="PANTHER" id="PTHR12281:SF31">
    <property type="entry name" value="DCN1-LIKE PROTEIN 3"/>
    <property type="match status" value="1"/>
</dbReference>
<dbReference type="Gene3D" id="1.10.238.200">
    <property type="entry name" value="Cullin, PONY binding domain"/>
    <property type="match status" value="1"/>
</dbReference>
<dbReference type="Pfam" id="PF06470">
    <property type="entry name" value="SMC_hinge"/>
    <property type="match status" value="1"/>
</dbReference>
<dbReference type="GO" id="GO:0000151">
    <property type="term" value="C:ubiquitin ligase complex"/>
    <property type="evidence" value="ECO:0007669"/>
    <property type="project" value="TreeGrafter"/>
</dbReference>
<dbReference type="InterPro" id="IPR005176">
    <property type="entry name" value="PONY_dom"/>
</dbReference>
<dbReference type="GO" id="GO:0031624">
    <property type="term" value="F:ubiquitin conjugating enzyme binding"/>
    <property type="evidence" value="ECO:0007669"/>
    <property type="project" value="TreeGrafter"/>
</dbReference>
<dbReference type="OrthoDB" id="27198at2759"/>
<dbReference type="GO" id="GO:0051276">
    <property type="term" value="P:chromosome organization"/>
    <property type="evidence" value="ECO:0007669"/>
    <property type="project" value="InterPro"/>
</dbReference>
<protein>
    <recommendedName>
        <fullName evidence="2">Defective in cullin neddylation protein</fullName>
    </recommendedName>
</protein>
<keyword evidence="7" id="KW-1185">Reference proteome</keyword>
<accession>A0A024G2Y8</accession>
<organism evidence="6 7">
    <name type="scientific">Albugo candida</name>
    <dbReference type="NCBI Taxonomy" id="65357"/>
    <lineage>
        <taxon>Eukaryota</taxon>
        <taxon>Sar</taxon>
        <taxon>Stramenopiles</taxon>
        <taxon>Oomycota</taxon>
        <taxon>Peronosporomycetes</taxon>
        <taxon>Albuginales</taxon>
        <taxon>Albuginaceae</taxon>
        <taxon>Albugo</taxon>
    </lineage>
</organism>
<dbReference type="Gene3D" id="1.10.238.10">
    <property type="entry name" value="EF-hand"/>
    <property type="match status" value="1"/>
</dbReference>
<evidence type="ECO:0000256" key="3">
    <source>
        <dbReference type="SAM" id="Coils"/>
    </source>
</evidence>